<evidence type="ECO:0000313" key="8">
    <source>
        <dbReference type="Proteomes" id="UP000006732"/>
    </source>
</evidence>
<dbReference type="GO" id="GO:0005886">
    <property type="term" value="C:plasma membrane"/>
    <property type="evidence" value="ECO:0007669"/>
    <property type="project" value="InterPro"/>
</dbReference>
<comment type="subcellular location">
    <subcellularLocation>
        <location evidence="1">Membrane</location>
        <topology evidence="1">Single-pass membrane protein</topology>
    </subcellularLocation>
</comment>
<dbReference type="HOGENOM" id="CLU_002338_2_1_7"/>
<dbReference type="Proteomes" id="UP000006732">
    <property type="component" value="Chromosome"/>
</dbReference>
<accession>A1AU37</accession>
<feature type="signal peptide" evidence="5">
    <location>
        <begin position="1"/>
        <end position="21"/>
    </location>
</feature>
<evidence type="ECO:0000256" key="2">
    <source>
        <dbReference type="ARBA" id="ARBA00022692"/>
    </source>
</evidence>
<reference evidence="7 8" key="1">
    <citation type="submission" date="2006-10" db="EMBL/GenBank/DDBJ databases">
        <title>Complete sequence of chromosome of Pelobacter propionicus DSM 2379.</title>
        <authorList>
            <consortium name="US DOE Joint Genome Institute"/>
            <person name="Copeland A."/>
            <person name="Lucas S."/>
            <person name="Lapidus A."/>
            <person name="Barry K."/>
            <person name="Detter J.C."/>
            <person name="Glavina del Rio T."/>
            <person name="Hammon N."/>
            <person name="Israni S."/>
            <person name="Dalin E."/>
            <person name="Tice H."/>
            <person name="Pitluck S."/>
            <person name="Saunders E."/>
            <person name="Brettin T."/>
            <person name="Bruce D."/>
            <person name="Han C."/>
            <person name="Tapia R."/>
            <person name="Schmutz J."/>
            <person name="Larimer F."/>
            <person name="Land M."/>
            <person name="Hauser L."/>
            <person name="Kyrpides N."/>
            <person name="Kim E."/>
            <person name="Lovley D."/>
            <person name="Richardson P."/>
        </authorList>
    </citation>
    <scope>NUCLEOTIDE SEQUENCE [LARGE SCALE GENOMIC DNA]</scope>
    <source>
        <strain evidence="8">DSM 2379 / NBRC 103807 / OttBd1</strain>
    </source>
</reference>
<sequence length="1325" mass="141091">MARLSLALLTCALAVAVVAGAAWVVSTPRGAYWLINTMGALSDGAFSAGNVSGRLRGRLLLERVRLSVGRQLLEVERLELRWKPELLLAGTIAVQELNLEGVRIQDDAPPDDKPLDLVWPRIPEWGRLLDVVISRLRVTDLVYRRLREQPLRLDSAVCSLAWRDEQLTLDALSLVLPVGRVGGSVSAGFGHPSLRAELTATLARPVGEMNRFLLRVGTGRRGEGEQLAGTVSLTGGTARAGRVGLTGELGMTRTGFNLRRVRLERPGRRGTLTVDGSLALNAPQPFLSLRMALAGLDLAPELHLATNLSGTLRLRGTLDSYQGDLILANQGMGWRTARLSATCRGTRHTLRLAPLKAAILDGSLGGRLDMQWRDGFALNGELSARNLNPARIDPGWKGVLNVALTGAMAWPESGRPAGRVSASLLKSRLHGQALTGELRAALDGSEVTLGRLLLSGNGFDLHARGKLSRKIDLSARISELSRLIPGTEGRLVAGGWLALNNGRVSGAITGTGNELAWAGMRVATASLNARLGRGAGYPLHLEAALKELSRETIRLNSVTLRADGTLSRHDLNATLRSGGGEARLTLVAGFGDARWRGTISRLAGRDAAGPWALSAPARFSVGSGRFFLSPLRLSAGTAEYLQISVDLAPNPLVGELQAQWAGLNLGRFNPFLKDGRITGNSNGALRLGFLPAKRLSLAGNVLASGTVTTGGRSMTFSRGLLTVNGGDRGLRLDMELATATGGSLRANFSSSAPLTLALPERGTLAAELEGIDLGPLKAWLPSGTVVEGRLSGRMDGATLAGQRFQLNGSAQLSGGSVRRATPDGEMKLIFRTAELSWAWHGEALSGELSLAMEQYGQLRADFRLPVAARLPVAPNPRAPLSVSLDGRFQEKGMLAALFPGVLRETSGELDAHCRIGGSWDAPQLEGRLNLARAGASLPSAGIHLKDVQLSARLERDLILIDSLRAVSGPGQISATARITLADWRVSGLKGTIRGENFQAVSFPELHMLGSPDLSFEGTPQRLTVRGELRIPEMRINGASSRTLVSPSSDVIREGNIAPAATESPPILDARVRVLLGERVRVKASGIDASLGGSMDLAMNGLDKITSSGEIRVVKGKFSTYGVNLDIVRGRLFFTGGPIHRPTLDFLALRTIGDVRAGVTVAGTLQRPVTRLYSEPAMQDSDILAYVVLGHPMSGNGSQTNLMAKAAGALLGSSQASVLFYRIRDQLGLSSLEVQDGGGVSGTMGYKPLQVTPPGSVASTQQGSVADTALSVGKYLTPKLYISYGRSLFTGSNLVRLRYDIFRNWQIETQAGNESSVDLYYKLEFR</sequence>
<keyword evidence="3" id="KW-1133">Transmembrane helix</keyword>
<feature type="chain" id="PRO_5002632098" description="Translocation and assembly module TamB C-terminal domain-containing protein" evidence="5">
    <location>
        <begin position="22"/>
        <end position="1325"/>
    </location>
</feature>
<dbReference type="eggNOG" id="COG2911">
    <property type="taxonomic scope" value="Bacteria"/>
</dbReference>
<dbReference type="RefSeq" id="WP_011737075.1">
    <property type="nucleotide sequence ID" value="NC_008609.1"/>
</dbReference>
<protein>
    <recommendedName>
        <fullName evidence="6">Translocation and assembly module TamB C-terminal domain-containing protein</fullName>
    </recommendedName>
</protein>
<evidence type="ECO:0000256" key="1">
    <source>
        <dbReference type="ARBA" id="ARBA00004167"/>
    </source>
</evidence>
<dbReference type="GO" id="GO:0097347">
    <property type="term" value="C:TAM protein secretion complex"/>
    <property type="evidence" value="ECO:0007669"/>
    <property type="project" value="TreeGrafter"/>
</dbReference>
<dbReference type="STRING" id="338966.Ppro_3265"/>
<evidence type="ECO:0000259" key="6">
    <source>
        <dbReference type="Pfam" id="PF04357"/>
    </source>
</evidence>
<gene>
    <name evidence="7" type="ordered locus">Ppro_3265</name>
</gene>
<dbReference type="OrthoDB" id="5288149at2"/>
<proteinExistence type="predicted"/>
<keyword evidence="4" id="KW-0472">Membrane</keyword>
<keyword evidence="8" id="KW-1185">Reference proteome</keyword>
<evidence type="ECO:0000256" key="5">
    <source>
        <dbReference type="SAM" id="SignalP"/>
    </source>
</evidence>
<evidence type="ECO:0000256" key="3">
    <source>
        <dbReference type="ARBA" id="ARBA00022989"/>
    </source>
</evidence>
<name>A1AU37_PELPD</name>
<keyword evidence="5" id="KW-0732">Signal</keyword>
<organism evidence="7 8">
    <name type="scientific">Pelobacter propionicus (strain DSM 2379 / NBRC 103807 / OttBd1)</name>
    <dbReference type="NCBI Taxonomy" id="338966"/>
    <lineage>
        <taxon>Bacteria</taxon>
        <taxon>Pseudomonadati</taxon>
        <taxon>Thermodesulfobacteriota</taxon>
        <taxon>Desulfuromonadia</taxon>
        <taxon>Desulfuromonadales</taxon>
        <taxon>Desulfuromonadaceae</taxon>
        <taxon>Pelobacter</taxon>
    </lineage>
</organism>
<dbReference type="GO" id="GO:0009306">
    <property type="term" value="P:protein secretion"/>
    <property type="evidence" value="ECO:0007669"/>
    <property type="project" value="InterPro"/>
</dbReference>
<evidence type="ECO:0000256" key="4">
    <source>
        <dbReference type="ARBA" id="ARBA00023136"/>
    </source>
</evidence>
<dbReference type="KEGG" id="ppd:Ppro_3265"/>
<dbReference type="InterPro" id="IPR007452">
    <property type="entry name" value="TamB_C"/>
</dbReference>
<dbReference type="PANTHER" id="PTHR36985:SF1">
    <property type="entry name" value="TRANSLOCATION AND ASSEMBLY MODULE SUBUNIT TAMB"/>
    <property type="match status" value="1"/>
</dbReference>
<dbReference type="Pfam" id="PF04357">
    <property type="entry name" value="TamB"/>
    <property type="match status" value="1"/>
</dbReference>
<feature type="domain" description="Translocation and assembly module TamB C-terminal" evidence="6">
    <location>
        <begin position="966"/>
        <end position="1324"/>
    </location>
</feature>
<evidence type="ECO:0000313" key="7">
    <source>
        <dbReference type="EMBL" id="ABL00858.1"/>
    </source>
</evidence>
<keyword evidence="2" id="KW-0812">Transmembrane</keyword>
<dbReference type="EMBL" id="CP000482">
    <property type="protein sequence ID" value="ABL00858.1"/>
    <property type="molecule type" value="Genomic_DNA"/>
</dbReference>
<dbReference type="PANTHER" id="PTHR36985">
    <property type="entry name" value="TRANSLOCATION AND ASSEMBLY MODULE SUBUNIT TAMB"/>
    <property type="match status" value="1"/>
</dbReference>